<gene>
    <name evidence="1" type="ORF">QZM33_33040</name>
</gene>
<dbReference type="SUPFAM" id="SSF81901">
    <property type="entry name" value="HCP-like"/>
    <property type="match status" value="1"/>
</dbReference>
<comment type="caution">
    <text evidence="1">The sequence shown here is derived from an EMBL/GenBank/DDBJ whole genome shotgun (WGS) entry which is preliminary data.</text>
</comment>
<dbReference type="InterPro" id="IPR011990">
    <property type="entry name" value="TPR-like_helical_dom_sf"/>
</dbReference>
<accession>A0AAW7TC96</accession>
<protein>
    <submittedName>
        <fullName evidence="1">Sel1 repeat family protein</fullName>
    </submittedName>
</protein>
<sequence>MQADRVFLKQDSGSIAKDVEDMPMYADSNWLTQVEYEWSLLARNDAKLNVQRFCRHVTTAYKAGFVPLESVATTANSLLISTLPGAPSSGRQLLEQIGVDRHPALRVVYALSLIAGTGGHVDVAQGHIILRDVLLDAETSDRLKGLATAALADSARLGRGGDIDLSVARQLYRQAFDLGIRGAAYNLGLYWEGRWGDAAPGDIVPDIAQAIQWYRRVASSDKRCDARLKILLTQPPA</sequence>
<dbReference type="AlphaFoldDB" id="A0AAW7TC96"/>
<name>A0AAW7TC96_BURVI</name>
<reference evidence="1" key="1">
    <citation type="submission" date="2023-07" db="EMBL/GenBank/DDBJ databases">
        <title>A collection of bacterial strains from the Burkholderia cepacia Research Laboratory and Repository.</title>
        <authorList>
            <person name="Lipuma J."/>
            <person name="Spilker T."/>
            <person name="Caverly L."/>
        </authorList>
    </citation>
    <scope>NUCLEOTIDE SEQUENCE</scope>
    <source>
        <strain evidence="1">AU44268</strain>
    </source>
</reference>
<dbReference type="Proteomes" id="UP001171620">
    <property type="component" value="Unassembled WGS sequence"/>
</dbReference>
<dbReference type="EMBL" id="JAUJRV010000055">
    <property type="protein sequence ID" value="MDN7799757.1"/>
    <property type="molecule type" value="Genomic_DNA"/>
</dbReference>
<evidence type="ECO:0000313" key="2">
    <source>
        <dbReference type="Proteomes" id="UP001171620"/>
    </source>
</evidence>
<organism evidence="1 2">
    <name type="scientific">Burkholderia vietnamiensis</name>
    <dbReference type="NCBI Taxonomy" id="60552"/>
    <lineage>
        <taxon>Bacteria</taxon>
        <taxon>Pseudomonadati</taxon>
        <taxon>Pseudomonadota</taxon>
        <taxon>Betaproteobacteria</taxon>
        <taxon>Burkholderiales</taxon>
        <taxon>Burkholderiaceae</taxon>
        <taxon>Burkholderia</taxon>
        <taxon>Burkholderia cepacia complex</taxon>
    </lineage>
</organism>
<proteinExistence type="predicted"/>
<dbReference type="RefSeq" id="WP_261505598.1">
    <property type="nucleotide sequence ID" value="NZ_JAUJRV010000055.1"/>
</dbReference>
<dbReference type="Gene3D" id="1.25.40.10">
    <property type="entry name" value="Tetratricopeptide repeat domain"/>
    <property type="match status" value="1"/>
</dbReference>
<evidence type="ECO:0000313" key="1">
    <source>
        <dbReference type="EMBL" id="MDN7799757.1"/>
    </source>
</evidence>